<organism evidence="2 3">
    <name type="scientific">Burkholderia phage BCSR52</name>
    <dbReference type="NCBI Taxonomy" id="2805748"/>
    <lineage>
        <taxon>Viruses</taxon>
        <taxon>Duplodnaviria</taxon>
        <taxon>Heunggongvirae</taxon>
        <taxon>Uroviricota</taxon>
        <taxon>Caudoviricetes</taxon>
        <taxon>Lindbergviridae</taxon>
        <taxon>Irusalimvirus</taxon>
        <taxon>Irusalimvirus BCSR52</taxon>
    </lineage>
</organism>
<dbReference type="SMART" id="SM00530">
    <property type="entry name" value="HTH_XRE"/>
    <property type="match status" value="1"/>
</dbReference>
<sequence length="94" mass="10252">MATRKAAVAVKAPKGPDELLKSAIKKLDITQSNAAELMGMQVQNLHRYLTGERRVTAKLAKRAETYLGSEVISAAKLIRAQAEVDIYNLDTVVV</sequence>
<reference evidence="2" key="1">
    <citation type="submission" date="2021-01" db="EMBL/GenBank/DDBJ databases">
        <authorList>
            <person name="Rakov C."/>
            <person name="Alkalay-Oren S."/>
            <person name="Coppenhagen-Glazer S."/>
            <person name="Hazan R."/>
        </authorList>
    </citation>
    <scope>NUCLEOTIDE SEQUENCE</scope>
</reference>
<dbReference type="Pfam" id="PF01381">
    <property type="entry name" value="HTH_3"/>
    <property type="match status" value="1"/>
</dbReference>
<evidence type="ECO:0000313" key="2">
    <source>
        <dbReference type="EMBL" id="QRE00424.1"/>
    </source>
</evidence>
<evidence type="ECO:0000313" key="3">
    <source>
        <dbReference type="Proteomes" id="UP000622430"/>
    </source>
</evidence>
<name>A0A889IQN0_9CAUD</name>
<dbReference type="CDD" id="cd00093">
    <property type="entry name" value="HTH_XRE"/>
    <property type="match status" value="1"/>
</dbReference>
<dbReference type="Gene3D" id="1.10.260.40">
    <property type="entry name" value="lambda repressor-like DNA-binding domains"/>
    <property type="match status" value="1"/>
</dbReference>
<dbReference type="SUPFAM" id="SSF47413">
    <property type="entry name" value="lambda repressor-like DNA-binding domains"/>
    <property type="match status" value="1"/>
</dbReference>
<keyword evidence="3" id="KW-1185">Reference proteome</keyword>
<protein>
    <recommendedName>
        <fullName evidence="1">HTH cro/C1-type domain-containing protein</fullName>
    </recommendedName>
</protein>
<proteinExistence type="predicted"/>
<feature type="domain" description="HTH cro/C1-type" evidence="1">
    <location>
        <begin position="20"/>
        <end position="74"/>
    </location>
</feature>
<dbReference type="InterPro" id="IPR001387">
    <property type="entry name" value="Cro/C1-type_HTH"/>
</dbReference>
<dbReference type="EMBL" id="MW460246">
    <property type="protein sequence ID" value="QRE00424.1"/>
    <property type="molecule type" value="Genomic_DNA"/>
</dbReference>
<dbReference type="InterPro" id="IPR010982">
    <property type="entry name" value="Lambda_DNA-bd_dom_sf"/>
</dbReference>
<dbReference type="GO" id="GO:0003677">
    <property type="term" value="F:DNA binding"/>
    <property type="evidence" value="ECO:0007669"/>
    <property type="project" value="InterPro"/>
</dbReference>
<dbReference type="Proteomes" id="UP000622430">
    <property type="component" value="Segment"/>
</dbReference>
<accession>A0A889IQN0</accession>
<evidence type="ECO:0000259" key="1">
    <source>
        <dbReference type="PROSITE" id="PS50943"/>
    </source>
</evidence>
<dbReference type="PROSITE" id="PS50943">
    <property type="entry name" value="HTH_CROC1"/>
    <property type="match status" value="1"/>
</dbReference>